<dbReference type="RefSeq" id="WP_202103227.1">
    <property type="nucleotide sequence ID" value="NZ_JAERTY010000006.1"/>
</dbReference>
<evidence type="ECO:0000259" key="5">
    <source>
        <dbReference type="PROSITE" id="PS51352"/>
    </source>
</evidence>
<sequence>MHLYKKAILAIVLSAVLGGTAQAQLANRSNLTFKDIQDRVNGLLASKDPLAKDSIKWEASHLIESKNEEYIKHGKSVFSFLGDNKSVELAHHNLLKKFPKSTYAAGSRLDDILKDYTDESSLDKDINTWKKQYKVALQTESFADASYAKISNKLADNDAIIGARKYAALIVKDSPKANFEFKLSQQALEQGDISQSGQLLDELISKYPNVFQENKYLAQQVYTLQAQLFSKQQKWAEALSLIEEHKLSLEDIKFQALMQTGRNFDAFLLLDTRYAKTALTPIQEREGPTLFENLGSNAAQWEAYKARIDQKKTKENEAYWKNSMINENSFDFELMDMDGKIVKSSDYKGKTLILDFWATWCGPCVNSFPGMQAAVDKYKDDSEVVFLFINTWERSEDYKEKVKAFIQEKGYRFHVVFDKMEGAGALVEQYGITGIPTKIIIDKNGKVRFKSSGSSSVEKEIVDEISYKVDLIK</sequence>
<organism evidence="6 7">
    <name type="scientific">Sphingobacterium faecale</name>
    <dbReference type="NCBI Taxonomy" id="2803775"/>
    <lineage>
        <taxon>Bacteria</taxon>
        <taxon>Pseudomonadati</taxon>
        <taxon>Bacteroidota</taxon>
        <taxon>Sphingobacteriia</taxon>
        <taxon>Sphingobacteriales</taxon>
        <taxon>Sphingobacteriaceae</taxon>
        <taxon>Sphingobacterium</taxon>
    </lineage>
</organism>
<proteinExistence type="predicted"/>
<comment type="subcellular location">
    <subcellularLocation>
        <location evidence="1">Cell envelope</location>
    </subcellularLocation>
</comment>
<keyword evidence="3" id="KW-0676">Redox-active center</keyword>
<feature type="chain" id="PRO_5046822083" evidence="4">
    <location>
        <begin position="24"/>
        <end position="473"/>
    </location>
</feature>
<dbReference type="CDD" id="cd02966">
    <property type="entry name" value="TlpA_like_family"/>
    <property type="match status" value="1"/>
</dbReference>
<gene>
    <name evidence="6" type="ORF">JKG61_11965</name>
</gene>
<evidence type="ECO:0000313" key="7">
    <source>
        <dbReference type="Proteomes" id="UP000625283"/>
    </source>
</evidence>
<accession>A0ABS1R4J1</accession>
<evidence type="ECO:0000256" key="1">
    <source>
        <dbReference type="ARBA" id="ARBA00004196"/>
    </source>
</evidence>
<keyword evidence="4" id="KW-0732">Signal</keyword>
<name>A0ABS1R4J1_9SPHI</name>
<protein>
    <submittedName>
        <fullName evidence="6">TlpA family protein disulfide reductase</fullName>
    </submittedName>
</protein>
<dbReference type="SUPFAM" id="SSF52833">
    <property type="entry name" value="Thioredoxin-like"/>
    <property type="match status" value="1"/>
</dbReference>
<feature type="signal peptide" evidence="4">
    <location>
        <begin position="1"/>
        <end position="23"/>
    </location>
</feature>
<evidence type="ECO:0000313" key="6">
    <source>
        <dbReference type="EMBL" id="MBL1409469.1"/>
    </source>
</evidence>
<keyword evidence="7" id="KW-1185">Reference proteome</keyword>
<evidence type="ECO:0000256" key="4">
    <source>
        <dbReference type="SAM" id="SignalP"/>
    </source>
</evidence>
<reference evidence="6 7" key="1">
    <citation type="submission" date="2021-01" db="EMBL/GenBank/DDBJ databases">
        <title>C459-1 draft genome sequence.</title>
        <authorList>
            <person name="Zhang X.-F."/>
        </authorList>
    </citation>
    <scope>NUCLEOTIDE SEQUENCE [LARGE SCALE GENOMIC DNA]</scope>
    <source>
        <strain evidence="7">C459-1</strain>
    </source>
</reference>
<dbReference type="PANTHER" id="PTHR42852">
    <property type="entry name" value="THIOL:DISULFIDE INTERCHANGE PROTEIN DSBE"/>
    <property type="match status" value="1"/>
</dbReference>
<dbReference type="InterPro" id="IPR050553">
    <property type="entry name" value="Thioredoxin_ResA/DsbE_sf"/>
</dbReference>
<dbReference type="Pfam" id="PF08534">
    <property type="entry name" value="Redoxin"/>
    <property type="match status" value="1"/>
</dbReference>
<dbReference type="InterPro" id="IPR013766">
    <property type="entry name" value="Thioredoxin_domain"/>
</dbReference>
<keyword evidence="2" id="KW-0201">Cytochrome c-type biogenesis</keyword>
<dbReference type="PROSITE" id="PS51352">
    <property type="entry name" value="THIOREDOXIN_2"/>
    <property type="match status" value="1"/>
</dbReference>
<dbReference type="InterPro" id="IPR013740">
    <property type="entry name" value="Redoxin"/>
</dbReference>
<dbReference type="PANTHER" id="PTHR42852:SF17">
    <property type="entry name" value="THIOREDOXIN-LIKE PROTEIN HI_1115"/>
    <property type="match status" value="1"/>
</dbReference>
<dbReference type="InterPro" id="IPR017937">
    <property type="entry name" value="Thioredoxin_CS"/>
</dbReference>
<evidence type="ECO:0000256" key="3">
    <source>
        <dbReference type="ARBA" id="ARBA00023284"/>
    </source>
</evidence>
<dbReference type="PROSITE" id="PS00194">
    <property type="entry name" value="THIOREDOXIN_1"/>
    <property type="match status" value="1"/>
</dbReference>
<dbReference type="EMBL" id="JAERTY010000006">
    <property type="protein sequence ID" value="MBL1409469.1"/>
    <property type="molecule type" value="Genomic_DNA"/>
</dbReference>
<dbReference type="Gene3D" id="3.40.30.10">
    <property type="entry name" value="Glutaredoxin"/>
    <property type="match status" value="1"/>
</dbReference>
<evidence type="ECO:0000256" key="2">
    <source>
        <dbReference type="ARBA" id="ARBA00022748"/>
    </source>
</evidence>
<feature type="domain" description="Thioredoxin" evidence="5">
    <location>
        <begin position="323"/>
        <end position="470"/>
    </location>
</feature>
<dbReference type="Proteomes" id="UP000625283">
    <property type="component" value="Unassembled WGS sequence"/>
</dbReference>
<comment type="caution">
    <text evidence="6">The sequence shown here is derived from an EMBL/GenBank/DDBJ whole genome shotgun (WGS) entry which is preliminary data.</text>
</comment>
<dbReference type="InterPro" id="IPR036249">
    <property type="entry name" value="Thioredoxin-like_sf"/>
</dbReference>